<protein>
    <submittedName>
        <fullName evidence="1">Uncharacterized protein</fullName>
    </submittedName>
</protein>
<proteinExistence type="predicted"/>
<reference evidence="1" key="1">
    <citation type="submission" date="2022-08" db="EMBL/GenBank/DDBJ databases">
        <title>Genome Sequence of Lecanicillium fungicola.</title>
        <authorList>
            <person name="Buettner E."/>
        </authorList>
    </citation>
    <scope>NUCLEOTIDE SEQUENCE</scope>
    <source>
        <strain evidence="1">Babe33</strain>
    </source>
</reference>
<dbReference type="Proteomes" id="UP001143910">
    <property type="component" value="Unassembled WGS sequence"/>
</dbReference>
<dbReference type="EMBL" id="JANJQO010001120">
    <property type="protein sequence ID" value="KAJ2972577.1"/>
    <property type="molecule type" value="Genomic_DNA"/>
</dbReference>
<gene>
    <name evidence="1" type="ORF">NQ176_g7077</name>
</gene>
<accession>A0ACC1N008</accession>
<sequence length="621" mass="67989">MSQIDQTTLDDLQSIRHAGPGNSPVRDVLSDSFPEKGTAKGAAASTLDDSSPVLHLYLTFDSQLPTPPPPDQAFHLAGTKLPPCPDLRAYTSPLEWSPARKSVLLVLSCIATFLTAYTPGAYSPPSALMAHEFHTSRTAVIAGISTFCLGFGFAPMALAPLSEAWGRYPIFIVAGIIFVLFQALCSVMPHVAGMLVCRFFVGVGASVFSAVVGGVIADLWGKEDRNTPMALFSGSVLLGTGAGPLVSAALINIIKNRTRAWQWTFWHQAIMDAVLMVFLIAFFKESRASVLLTRKAKILNDWYGQLEAHGHYGVYISLGNANIASSSEVWPAERASSDSNDSDHRPQHHRAEEPELRRIRWVVQADELRPTLMALITTSIKRPFALLFTEPVVFCFSLWAAFSWGILYLSFSVVPFLYNGNLDMSSRVYIALIAATACATITSILQEQILKHRYWKSPENGGSPTNSTFWLFMQRKFPADAPESRLYFACVTAMFLPAGLFIAFLCPQGWKAYAQAIGLGFALWGIYSVYLATFNYLADTYHVYASSALAAQSLCRNLLGGAFPLVATPLFRNLGTRPAGALLGGIAAALTVIPWVLVFFGQRIRARSKIAIVSLFHRLYF</sequence>
<name>A0ACC1N008_9HYPO</name>
<evidence type="ECO:0000313" key="2">
    <source>
        <dbReference type="Proteomes" id="UP001143910"/>
    </source>
</evidence>
<comment type="caution">
    <text evidence="1">The sequence shown here is derived from an EMBL/GenBank/DDBJ whole genome shotgun (WGS) entry which is preliminary data.</text>
</comment>
<keyword evidence="2" id="KW-1185">Reference proteome</keyword>
<organism evidence="1 2">
    <name type="scientific">Zarea fungicola</name>
    <dbReference type="NCBI Taxonomy" id="93591"/>
    <lineage>
        <taxon>Eukaryota</taxon>
        <taxon>Fungi</taxon>
        <taxon>Dikarya</taxon>
        <taxon>Ascomycota</taxon>
        <taxon>Pezizomycotina</taxon>
        <taxon>Sordariomycetes</taxon>
        <taxon>Hypocreomycetidae</taxon>
        <taxon>Hypocreales</taxon>
        <taxon>Cordycipitaceae</taxon>
        <taxon>Zarea</taxon>
    </lineage>
</organism>
<evidence type="ECO:0000313" key="1">
    <source>
        <dbReference type="EMBL" id="KAJ2972577.1"/>
    </source>
</evidence>